<reference evidence="2" key="1">
    <citation type="journal article" date="2020" name="Stud. Mycol.">
        <title>101 Dothideomycetes genomes: a test case for predicting lifestyles and emergence of pathogens.</title>
        <authorList>
            <person name="Haridas S."/>
            <person name="Albert R."/>
            <person name="Binder M."/>
            <person name="Bloem J."/>
            <person name="Labutti K."/>
            <person name="Salamov A."/>
            <person name="Andreopoulos B."/>
            <person name="Baker S."/>
            <person name="Barry K."/>
            <person name="Bills G."/>
            <person name="Bluhm B."/>
            <person name="Cannon C."/>
            <person name="Castanera R."/>
            <person name="Culley D."/>
            <person name="Daum C."/>
            <person name="Ezra D."/>
            <person name="Gonzalez J."/>
            <person name="Henrissat B."/>
            <person name="Kuo A."/>
            <person name="Liang C."/>
            <person name="Lipzen A."/>
            <person name="Lutzoni F."/>
            <person name="Magnuson J."/>
            <person name="Mondo S."/>
            <person name="Nolan M."/>
            <person name="Ohm R."/>
            <person name="Pangilinan J."/>
            <person name="Park H.-J."/>
            <person name="Ramirez L."/>
            <person name="Alfaro M."/>
            <person name="Sun H."/>
            <person name="Tritt A."/>
            <person name="Yoshinaga Y."/>
            <person name="Zwiers L.-H."/>
            <person name="Turgeon B."/>
            <person name="Goodwin S."/>
            <person name="Spatafora J."/>
            <person name="Crous P."/>
            <person name="Grigoriev I."/>
        </authorList>
    </citation>
    <scope>NUCLEOTIDE SEQUENCE</scope>
    <source>
        <strain evidence="2">CBS 379.55</strain>
    </source>
</reference>
<dbReference type="EMBL" id="ML986484">
    <property type="protein sequence ID" value="KAF2281460.1"/>
    <property type="molecule type" value="Genomic_DNA"/>
</dbReference>
<protein>
    <submittedName>
        <fullName evidence="2">Uncharacterized protein</fullName>
    </submittedName>
</protein>
<dbReference type="OrthoDB" id="5408618at2759"/>
<sequence length="144" mass="16134">MESPKGTASKQPEGAFESRKIAKRNSWGRAIVLTKSGDVDIRKKRDVEKNAGPEYQRLKLPRRKRTVSLFIDQDDDGKLITEEESSPDDRFLGKLILDRLGLVNQALFLLGHLRTLYVAAATNYAASYSSDCESRCASTANEDR</sequence>
<evidence type="ECO:0000313" key="3">
    <source>
        <dbReference type="Proteomes" id="UP000800097"/>
    </source>
</evidence>
<evidence type="ECO:0000313" key="2">
    <source>
        <dbReference type="EMBL" id="KAF2281460.1"/>
    </source>
</evidence>
<dbReference type="Proteomes" id="UP000800097">
    <property type="component" value="Unassembled WGS sequence"/>
</dbReference>
<dbReference type="AlphaFoldDB" id="A0A6A6JXW1"/>
<proteinExistence type="predicted"/>
<feature type="region of interest" description="Disordered" evidence="1">
    <location>
        <begin position="1"/>
        <end position="21"/>
    </location>
</feature>
<organism evidence="2 3">
    <name type="scientific">Westerdykella ornata</name>
    <dbReference type="NCBI Taxonomy" id="318751"/>
    <lineage>
        <taxon>Eukaryota</taxon>
        <taxon>Fungi</taxon>
        <taxon>Dikarya</taxon>
        <taxon>Ascomycota</taxon>
        <taxon>Pezizomycotina</taxon>
        <taxon>Dothideomycetes</taxon>
        <taxon>Pleosporomycetidae</taxon>
        <taxon>Pleosporales</taxon>
        <taxon>Sporormiaceae</taxon>
        <taxon>Westerdykella</taxon>
    </lineage>
</organism>
<dbReference type="GeneID" id="54554554"/>
<dbReference type="RefSeq" id="XP_033658997.1">
    <property type="nucleotide sequence ID" value="XM_033801379.1"/>
</dbReference>
<accession>A0A6A6JXW1</accession>
<keyword evidence="3" id="KW-1185">Reference proteome</keyword>
<gene>
    <name evidence="2" type="ORF">EI97DRAFT_463786</name>
</gene>
<feature type="compositionally biased region" description="Polar residues" evidence="1">
    <location>
        <begin position="1"/>
        <end position="10"/>
    </location>
</feature>
<name>A0A6A6JXW1_WESOR</name>
<evidence type="ECO:0000256" key="1">
    <source>
        <dbReference type="SAM" id="MobiDB-lite"/>
    </source>
</evidence>